<accession>A0A2H4IZM2</accession>
<feature type="region of interest" description="Disordered" evidence="1">
    <location>
        <begin position="1"/>
        <end position="20"/>
    </location>
</feature>
<evidence type="ECO:0000313" key="2">
    <source>
        <dbReference type="EMBL" id="ASN68074.1"/>
    </source>
</evidence>
<dbReference type="CDD" id="cd11527">
    <property type="entry name" value="NTP-PPase_dUTPase"/>
    <property type="match status" value="1"/>
</dbReference>
<sequence length="138" mass="16079">MNGQQAQRIEKEAKMSPANDKLTEMYDMQTKLDQRIITERGIAKTVDEWVVGLTIAMESEIDEIRREVSWKWWKNPKPIDQEALQGEVIDMWHFLLSLSRTVGLTPNDIHRIYMEKNAENHARQSGTSEKDGYSLCQK</sequence>
<dbReference type="Pfam" id="PF08761">
    <property type="entry name" value="dUTPase_2"/>
    <property type="match status" value="1"/>
</dbReference>
<dbReference type="Gene3D" id="1.10.4010.10">
    <property type="entry name" value="Type II deoxyuridine triphosphatase"/>
    <property type="match status" value="1"/>
</dbReference>
<feature type="region of interest" description="Disordered" evidence="1">
    <location>
        <begin position="119"/>
        <end position="138"/>
    </location>
</feature>
<gene>
    <name evidence="2" type="ORF">8F11_39</name>
</gene>
<evidence type="ECO:0000256" key="1">
    <source>
        <dbReference type="SAM" id="MobiDB-lite"/>
    </source>
</evidence>
<proteinExistence type="predicted"/>
<feature type="compositionally biased region" description="Basic and acidic residues" evidence="1">
    <location>
        <begin position="119"/>
        <end position="132"/>
    </location>
</feature>
<dbReference type="SUPFAM" id="SSF101386">
    <property type="entry name" value="all-alpha NTP pyrophosphatases"/>
    <property type="match status" value="1"/>
</dbReference>
<dbReference type="EMBL" id="MF417871">
    <property type="protein sequence ID" value="ASN68074.1"/>
    <property type="molecule type" value="Genomic_DNA"/>
</dbReference>
<protein>
    <submittedName>
        <fullName evidence="2">Putative dCTPase</fullName>
    </submittedName>
</protein>
<reference evidence="2" key="1">
    <citation type="submission" date="2017-06" db="EMBL/GenBank/DDBJ databases">
        <title>Novel phages from South African skin metaviromes.</title>
        <authorList>
            <person name="van Zyl L.J."/>
            <person name="Abrahams Y."/>
            <person name="Stander E.A."/>
            <person name="Kirby B.M."/>
            <person name="Clavaud C."/>
            <person name="Farcet C."/>
            <person name="Breton L."/>
            <person name="Trindade M.I."/>
        </authorList>
    </citation>
    <scope>NUCLEOTIDE SEQUENCE</scope>
</reference>
<name>A0A2H4IZM2_9CAUD</name>
<dbReference type="InterPro" id="IPR014871">
    <property type="entry name" value="dUTPase/dCTP_pyrophosphatase"/>
</dbReference>
<organism evidence="2">
    <name type="scientific">uncultured Caudovirales phage</name>
    <dbReference type="NCBI Taxonomy" id="2100421"/>
    <lineage>
        <taxon>Viruses</taxon>
        <taxon>Duplodnaviria</taxon>
        <taxon>Heunggongvirae</taxon>
        <taxon>Uroviricota</taxon>
        <taxon>Caudoviricetes</taxon>
        <taxon>Peduoviridae</taxon>
        <taxon>Maltschvirus</taxon>
        <taxon>Maltschvirus maltsch</taxon>
    </lineage>
</organism>